<evidence type="ECO:0000256" key="8">
    <source>
        <dbReference type="ARBA" id="ARBA00054958"/>
    </source>
</evidence>
<evidence type="ECO:0000256" key="7">
    <source>
        <dbReference type="ARBA" id="ARBA00046464"/>
    </source>
</evidence>
<dbReference type="InterPro" id="IPR018499">
    <property type="entry name" value="Tetraspanin/Peripherin"/>
</dbReference>
<name>A0A671UK28_SPAAU</name>
<feature type="transmembrane region" description="Helical" evidence="9">
    <location>
        <begin position="195"/>
        <end position="219"/>
    </location>
</feature>
<proteinExistence type="inferred from homology"/>
<keyword evidence="3 9" id="KW-0812">Transmembrane</keyword>
<dbReference type="PIRSF" id="PIRSF002419">
    <property type="entry name" value="Tetraspanin"/>
    <property type="match status" value="1"/>
</dbReference>
<dbReference type="GO" id="GO:0012505">
    <property type="term" value="C:endomembrane system"/>
    <property type="evidence" value="ECO:0007669"/>
    <property type="project" value="UniProtKB-SubCell"/>
</dbReference>
<reference evidence="10" key="1">
    <citation type="submission" date="2021-04" db="EMBL/GenBank/DDBJ databases">
        <authorList>
            <consortium name="Wellcome Sanger Institute Data Sharing"/>
        </authorList>
    </citation>
    <scope>NUCLEOTIDE SEQUENCE [LARGE SCALE GENOMIC DNA]</scope>
</reference>
<keyword evidence="6" id="KW-0325">Glycoprotein</keyword>
<dbReference type="AlphaFoldDB" id="A0A671UK28"/>
<keyword evidence="5 9" id="KW-0472">Membrane</keyword>
<evidence type="ECO:0000256" key="2">
    <source>
        <dbReference type="ARBA" id="ARBA00006840"/>
    </source>
</evidence>
<dbReference type="InterPro" id="IPR000301">
    <property type="entry name" value="Tetraspanin_animals"/>
</dbReference>
<evidence type="ECO:0000313" key="10">
    <source>
        <dbReference type="Ensembl" id="ENSSAUP00010014233.1"/>
    </source>
</evidence>
<reference evidence="10" key="2">
    <citation type="submission" date="2025-08" db="UniProtKB">
        <authorList>
            <consortium name="Ensembl"/>
        </authorList>
    </citation>
    <scope>IDENTIFICATION</scope>
</reference>
<evidence type="ECO:0000256" key="3">
    <source>
        <dbReference type="ARBA" id="ARBA00022692"/>
    </source>
</evidence>
<dbReference type="PANTHER" id="PTHR19282">
    <property type="entry name" value="TETRASPANIN"/>
    <property type="match status" value="1"/>
</dbReference>
<dbReference type="Ensembl" id="ENSSAUT00010015112.1">
    <property type="protein sequence ID" value="ENSSAUP00010014233.1"/>
    <property type="gene ID" value="ENSSAUG00010006675.1"/>
</dbReference>
<feature type="transmembrane region" description="Helical" evidence="9">
    <location>
        <begin position="12"/>
        <end position="35"/>
    </location>
</feature>
<dbReference type="PANTHER" id="PTHR19282:SF216">
    <property type="entry name" value="TETRASPANIN-1"/>
    <property type="match status" value="1"/>
</dbReference>
<reference evidence="10" key="3">
    <citation type="submission" date="2025-09" db="UniProtKB">
        <authorList>
            <consortium name="Ensembl"/>
        </authorList>
    </citation>
    <scope>IDENTIFICATION</scope>
</reference>
<dbReference type="GeneTree" id="ENSGT00940000155083"/>
<dbReference type="Pfam" id="PF00335">
    <property type="entry name" value="Tetraspanin"/>
    <property type="match status" value="1"/>
</dbReference>
<keyword evidence="4 9" id="KW-1133">Transmembrane helix</keyword>
<comment type="subunit">
    <text evidence="7">Interacts with SLC19A2. Interacts with NTRK1/TRKA.</text>
</comment>
<dbReference type="Gene3D" id="1.10.1450.10">
    <property type="entry name" value="Tetraspanin"/>
    <property type="match status" value="1"/>
</dbReference>
<dbReference type="OrthoDB" id="438211at2759"/>
<sequence>MALDGCGLCCKYLLIAFNIIFALLGFVFFGVGLWLRLSPNTRGIFQIEELNSSAFVMAVTVLIALGAVMLIVVSFGDYGACNQKICALQVFSVLVSILALAEVVLGVLAYANRDRVGLSIAEFYSSMYALYLSNGDPVIGVTLTFIHNTLHCCGVTGIPVIEMAVKTCPKPDGFFEKIVMPNCPGIIATVFDSKAALVMGLFVGTGALLLMAVICSSILSNKLRQASSSPQYIILTHSTSVLANPQPTQHELVSSSYPHPDQDPVVFTPLTVANIPVAQS</sequence>
<evidence type="ECO:0000256" key="5">
    <source>
        <dbReference type="ARBA" id="ARBA00023136"/>
    </source>
</evidence>
<keyword evidence="11" id="KW-1185">Reference proteome</keyword>
<dbReference type="InParanoid" id="A0A671UK28"/>
<dbReference type="InterPro" id="IPR008952">
    <property type="entry name" value="Tetraspanin_EC2_sf"/>
</dbReference>
<feature type="transmembrane region" description="Helical" evidence="9">
    <location>
        <begin position="87"/>
        <end position="111"/>
    </location>
</feature>
<accession>A0A671UK28</accession>
<comment type="similarity">
    <text evidence="2 9">Belongs to the tetraspanin (TM4SF) family.</text>
</comment>
<dbReference type="Proteomes" id="UP000472265">
    <property type="component" value="Chromosome 23"/>
</dbReference>
<evidence type="ECO:0000256" key="1">
    <source>
        <dbReference type="ARBA" id="ARBA00004127"/>
    </source>
</evidence>
<protein>
    <recommendedName>
        <fullName evidence="9">Tetraspanin</fullName>
    </recommendedName>
</protein>
<dbReference type="SUPFAM" id="SSF48652">
    <property type="entry name" value="Tetraspanin"/>
    <property type="match status" value="1"/>
</dbReference>
<comment type="function">
    <text evidence="8">Structural component of specialized membrane microdomains known as tetraspanin-enriched microdomains (TERMs), which act as platforms for receptor clustering and signaling. Participates thereby in diverse biological functions such as cell signal transduction, adhesion, migration and protein trafficking. Regulates neuronal differentiation in response to NGF by facilitating NGF-mediated activation of NTRK1/TRKA receptor tyrosine kinase and subsequent downstream signaling pathways. Plays a role in the inhibition of TNFalpha-induced apoptosis. Mechanistically, inhibits the NF-kappa-B signaling pathway by blocking phosphorylation of CHUK. Also promotes the stability of the thiamine transporter 1/SLC19A2 in intestinal epithelial cells leading to an increase of thiamine uptake process.</text>
</comment>
<evidence type="ECO:0000313" key="11">
    <source>
        <dbReference type="Proteomes" id="UP000472265"/>
    </source>
</evidence>
<evidence type="ECO:0000256" key="4">
    <source>
        <dbReference type="ARBA" id="ARBA00022989"/>
    </source>
</evidence>
<feature type="transmembrane region" description="Helical" evidence="9">
    <location>
        <begin position="55"/>
        <end position="75"/>
    </location>
</feature>
<dbReference type="GO" id="GO:0005886">
    <property type="term" value="C:plasma membrane"/>
    <property type="evidence" value="ECO:0007669"/>
    <property type="project" value="TreeGrafter"/>
</dbReference>
<comment type="subcellular location">
    <subcellularLocation>
        <location evidence="1">Endomembrane system</location>
        <topology evidence="1">Multi-pass membrane protein</topology>
    </subcellularLocation>
    <subcellularLocation>
        <location evidence="9">Membrane</location>
        <topology evidence="9">Multi-pass membrane protein</topology>
    </subcellularLocation>
</comment>
<dbReference type="PRINTS" id="PR00259">
    <property type="entry name" value="TMFOUR"/>
</dbReference>
<evidence type="ECO:0000256" key="6">
    <source>
        <dbReference type="ARBA" id="ARBA00023180"/>
    </source>
</evidence>
<gene>
    <name evidence="10" type="primary">zgc:65811</name>
</gene>
<evidence type="ECO:0000256" key="9">
    <source>
        <dbReference type="RuleBase" id="RU361218"/>
    </source>
</evidence>
<organism evidence="10 11">
    <name type="scientific">Sparus aurata</name>
    <name type="common">Gilthead sea bream</name>
    <dbReference type="NCBI Taxonomy" id="8175"/>
    <lineage>
        <taxon>Eukaryota</taxon>
        <taxon>Metazoa</taxon>
        <taxon>Chordata</taxon>
        <taxon>Craniata</taxon>
        <taxon>Vertebrata</taxon>
        <taxon>Euteleostomi</taxon>
        <taxon>Actinopterygii</taxon>
        <taxon>Neopterygii</taxon>
        <taxon>Teleostei</taxon>
        <taxon>Neoteleostei</taxon>
        <taxon>Acanthomorphata</taxon>
        <taxon>Eupercaria</taxon>
        <taxon>Spariformes</taxon>
        <taxon>Sparidae</taxon>
        <taxon>Sparus</taxon>
    </lineage>
</organism>